<evidence type="ECO:0000313" key="2">
    <source>
        <dbReference type="EnsemblPlants" id="AET5Gv20383100.1"/>
    </source>
</evidence>
<keyword evidence="3" id="KW-1185">Reference proteome</keyword>
<reference evidence="2" key="3">
    <citation type="journal article" date="2017" name="Nature">
        <title>Genome sequence of the progenitor of the wheat D genome Aegilops tauschii.</title>
        <authorList>
            <person name="Luo M.C."/>
            <person name="Gu Y.Q."/>
            <person name="Puiu D."/>
            <person name="Wang H."/>
            <person name="Twardziok S.O."/>
            <person name="Deal K.R."/>
            <person name="Huo N."/>
            <person name="Zhu T."/>
            <person name="Wang L."/>
            <person name="Wang Y."/>
            <person name="McGuire P.E."/>
            <person name="Liu S."/>
            <person name="Long H."/>
            <person name="Ramasamy R.K."/>
            <person name="Rodriguez J.C."/>
            <person name="Van S.L."/>
            <person name="Yuan L."/>
            <person name="Wang Z."/>
            <person name="Xia Z."/>
            <person name="Xiao L."/>
            <person name="Anderson O.D."/>
            <person name="Ouyang S."/>
            <person name="Liang Y."/>
            <person name="Zimin A.V."/>
            <person name="Pertea G."/>
            <person name="Qi P."/>
            <person name="Bennetzen J.L."/>
            <person name="Dai X."/>
            <person name="Dawson M.W."/>
            <person name="Muller H.G."/>
            <person name="Kugler K."/>
            <person name="Rivarola-Duarte L."/>
            <person name="Spannagl M."/>
            <person name="Mayer K.F.X."/>
            <person name="Lu F.H."/>
            <person name="Bevan M.W."/>
            <person name="Leroy P."/>
            <person name="Li P."/>
            <person name="You F.M."/>
            <person name="Sun Q."/>
            <person name="Liu Z."/>
            <person name="Lyons E."/>
            <person name="Wicker T."/>
            <person name="Salzberg S.L."/>
            <person name="Devos K.M."/>
            <person name="Dvorak J."/>
        </authorList>
    </citation>
    <scope>NUCLEOTIDE SEQUENCE [LARGE SCALE GENOMIC DNA]</scope>
    <source>
        <strain evidence="2">cv. AL8/78</strain>
    </source>
</reference>
<proteinExistence type="predicted"/>
<name>A0A453KDF8_AEGTS</name>
<evidence type="ECO:0000313" key="3">
    <source>
        <dbReference type="Proteomes" id="UP000015105"/>
    </source>
</evidence>
<dbReference type="Gramene" id="AET5Gv20383100.1">
    <property type="protein sequence ID" value="AET5Gv20383100.1"/>
    <property type="gene ID" value="AET5Gv20383100"/>
</dbReference>
<evidence type="ECO:0000256" key="1">
    <source>
        <dbReference type="SAM" id="MobiDB-lite"/>
    </source>
</evidence>
<accession>A0A453KDF8</accession>
<feature type="region of interest" description="Disordered" evidence="1">
    <location>
        <begin position="21"/>
        <end position="72"/>
    </location>
</feature>
<organism evidence="2 3">
    <name type="scientific">Aegilops tauschii subsp. strangulata</name>
    <name type="common">Goatgrass</name>
    <dbReference type="NCBI Taxonomy" id="200361"/>
    <lineage>
        <taxon>Eukaryota</taxon>
        <taxon>Viridiplantae</taxon>
        <taxon>Streptophyta</taxon>
        <taxon>Embryophyta</taxon>
        <taxon>Tracheophyta</taxon>
        <taxon>Spermatophyta</taxon>
        <taxon>Magnoliopsida</taxon>
        <taxon>Liliopsida</taxon>
        <taxon>Poales</taxon>
        <taxon>Poaceae</taxon>
        <taxon>BOP clade</taxon>
        <taxon>Pooideae</taxon>
        <taxon>Triticodae</taxon>
        <taxon>Triticeae</taxon>
        <taxon>Triticinae</taxon>
        <taxon>Aegilops</taxon>
    </lineage>
</organism>
<reference evidence="3" key="2">
    <citation type="journal article" date="2017" name="Nat. Plants">
        <title>The Aegilops tauschii genome reveals multiple impacts of transposons.</title>
        <authorList>
            <person name="Zhao G."/>
            <person name="Zou C."/>
            <person name="Li K."/>
            <person name="Wang K."/>
            <person name="Li T."/>
            <person name="Gao L."/>
            <person name="Zhang X."/>
            <person name="Wang H."/>
            <person name="Yang Z."/>
            <person name="Liu X."/>
            <person name="Jiang W."/>
            <person name="Mao L."/>
            <person name="Kong X."/>
            <person name="Jiao Y."/>
            <person name="Jia J."/>
        </authorList>
    </citation>
    <scope>NUCLEOTIDE SEQUENCE [LARGE SCALE GENOMIC DNA]</scope>
    <source>
        <strain evidence="3">cv. AL8/78</strain>
    </source>
</reference>
<protein>
    <submittedName>
        <fullName evidence="2">Uncharacterized protein</fullName>
    </submittedName>
</protein>
<dbReference type="EnsemblPlants" id="AET5Gv20383100.1">
    <property type="protein sequence ID" value="AET5Gv20383100.1"/>
    <property type="gene ID" value="AET5Gv20383100"/>
</dbReference>
<reference evidence="2" key="5">
    <citation type="journal article" date="2021" name="G3 (Bethesda)">
        <title>Aegilops tauschii genome assembly Aet v5.0 features greater sequence contiguity and improved annotation.</title>
        <authorList>
            <person name="Wang L."/>
            <person name="Zhu T."/>
            <person name="Rodriguez J.C."/>
            <person name="Deal K.R."/>
            <person name="Dubcovsky J."/>
            <person name="McGuire P.E."/>
            <person name="Lux T."/>
            <person name="Spannagl M."/>
            <person name="Mayer K.F.X."/>
            <person name="Baldrich P."/>
            <person name="Meyers B.C."/>
            <person name="Huo N."/>
            <person name="Gu Y.Q."/>
            <person name="Zhou H."/>
            <person name="Devos K.M."/>
            <person name="Bennetzen J.L."/>
            <person name="Unver T."/>
            <person name="Budak H."/>
            <person name="Gulick P.J."/>
            <person name="Galiba G."/>
            <person name="Kalapos B."/>
            <person name="Nelson D.R."/>
            <person name="Li P."/>
            <person name="You F.M."/>
            <person name="Luo M.C."/>
            <person name="Dvorak J."/>
        </authorList>
    </citation>
    <scope>NUCLEOTIDE SEQUENCE [LARGE SCALE GENOMIC DNA]</scope>
    <source>
        <strain evidence="2">cv. AL8/78</strain>
    </source>
</reference>
<reference evidence="2" key="4">
    <citation type="submission" date="2019-03" db="UniProtKB">
        <authorList>
            <consortium name="EnsemblPlants"/>
        </authorList>
    </citation>
    <scope>IDENTIFICATION</scope>
</reference>
<reference evidence="3" key="1">
    <citation type="journal article" date="2014" name="Science">
        <title>Ancient hybridizations among the ancestral genomes of bread wheat.</title>
        <authorList>
            <consortium name="International Wheat Genome Sequencing Consortium,"/>
            <person name="Marcussen T."/>
            <person name="Sandve S.R."/>
            <person name="Heier L."/>
            <person name="Spannagl M."/>
            <person name="Pfeifer M."/>
            <person name="Jakobsen K.S."/>
            <person name="Wulff B.B."/>
            <person name="Steuernagel B."/>
            <person name="Mayer K.F."/>
            <person name="Olsen O.A."/>
        </authorList>
    </citation>
    <scope>NUCLEOTIDE SEQUENCE [LARGE SCALE GENOMIC DNA]</scope>
    <source>
        <strain evidence="3">cv. AL8/78</strain>
    </source>
</reference>
<dbReference type="Proteomes" id="UP000015105">
    <property type="component" value="Chromosome 5D"/>
</dbReference>
<sequence>SSQFMFSLITCMYLRRISHHRPSSLHKLSSTHLQRDRHRQRLRRDPPIGLPSQLRLRRQQPSTAGPPDPDRL</sequence>
<dbReference type="AlphaFoldDB" id="A0A453KDF8"/>